<comment type="similarity">
    <text evidence="1">Belongs to the aspartate/glutamate racemases family.</text>
</comment>
<dbReference type="PROSITE" id="PS00924">
    <property type="entry name" value="ASP_GLU_RACEMASE_2"/>
    <property type="match status" value="1"/>
</dbReference>
<dbReference type="InterPro" id="IPR015942">
    <property type="entry name" value="Asp/Glu/hydantoin_racemase"/>
</dbReference>
<dbReference type="PANTHER" id="PTHR21198">
    <property type="entry name" value="GLUTAMATE RACEMASE"/>
    <property type="match status" value="1"/>
</dbReference>
<name>A0A4R3P2M5_9HYPH</name>
<comment type="caution">
    <text evidence="3">The sequence shown here is derived from an EMBL/GenBank/DDBJ whole genome shotgun (WGS) entry which is preliminary data.</text>
</comment>
<evidence type="ECO:0000313" key="4">
    <source>
        <dbReference type="Proteomes" id="UP000295097"/>
    </source>
</evidence>
<dbReference type="Pfam" id="PF01177">
    <property type="entry name" value="Asp_Glu_race"/>
    <property type="match status" value="1"/>
</dbReference>
<dbReference type="InterPro" id="IPR004380">
    <property type="entry name" value="Asp_race"/>
</dbReference>
<dbReference type="SUPFAM" id="SSF53681">
    <property type="entry name" value="Aspartate/glutamate racemase"/>
    <property type="match status" value="2"/>
</dbReference>
<dbReference type="InterPro" id="IPR001920">
    <property type="entry name" value="Asp/Glu_race"/>
</dbReference>
<organism evidence="3 4">
    <name type="scientific">Martelella mediterranea</name>
    <dbReference type="NCBI Taxonomy" id="293089"/>
    <lineage>
        <taxon>Bacteria</taxon>
        <taxon>Pseudomonadati</taxon>
        <taxon>Pseudomonadota</taxon>
        <taxon>Alphaproteobacteria</taxon>
        <taxon>Hyphomicrobiales</taxon>
        <taxon>Aurantimonadaceae</taxon>
        <taxon>Martelella</taxon>
    </lineage>
</organism>
<dbReference type="EMBL" id="SMAR01000001">
    <property type="protein sequence ID" value="TCT44958.1"/>
    <property type="molecule type" value="Genomic_DNA"/>
</dbReference>
<dbReference type="AlphaFoldDB" id="A0A4R3P2M5"/>
<keyword evidence="4" id="KW-1185">Reference proteome</keyword>
<dbReference type="PANTHER" id="PTHR21198:SF7">
    <property type="entry name" value="ASPARTATE-GLUTAMATE RACEMASE FAMILY"/>
    <property type="match status" value="1"/>
</dbReference>
<evidence type="ECO:0000256" key="2">
    <source>
        <dbReference type="ARBA" id="ARBA00023235"/>
    </source>
</evidence>
<evidence type="ECO:0000256" key="1">
    <source>
        <dbReference type="ARBA" id="ARBA00007847"/>
    </source>
</evidence>
<dbReference type="Proteomes" id="UP000295097">
    <property type="component" value="Unassembled WGS sequence"/>
</dbReference>
<dbReference type="OrthoDB" id="9803739at2"/>
<accession>A0A4R3P2M5</accession>
<dbReference type="InterPro" id="IPR033134">
    <property type="entry name" value="Asp/Glu_racemase_AS_2"/>
</dbReference>
<gene>
    <name evidence="3" type="ORF">EDC90_100196</name>
</gene>
<evidence type="ECO:0000313" key="3">
    <source>
        <dbReference type="EMBL" id="TCT44958.1"/>
    </source>
</evidence>
<sequence>MQKTIGLIGGMSWESTAVYYKEINEIVRRRYGGLSSADVLIHSVDFSRIVAWQKAGEWGKAAEYLGDVGKKLQDAGADCTLICTNTMHIIADEVSAHFDIPLIHIVDVTGSALKAAGAKKPLLLATRYTMEQSFYRDRLKAEYGIEAIVPDEADRAGVHNVIFEELCCGVIRKSSHDLYCQAIEKAKASGCDAVILGCTEIGLLIGPDDTDLPVFDSTKLHAAAAVDFACGVDDNQLLATG</sequence>
<dbReference type="RefSeq" id="WP_132307400.1">
    <property type="nucleotide sequence ID" value="NZ_SMAR01000001.1"/>
</dbReference>
<dbReference type="NCBIfam" id="TIGR00035">
    <property type="entry name" value="asp_race"/>
    <property type="match status" value="1"/>
</dbReference>
<reference evidence="3 4" key="1">
    <citation type="submission" date="2019-03" db="EMBL/GenBank/DDBJ databases">
        <title>Freshwater and sediment microbial communities from various areas in North America, analyzing microbe dynamics in response to fracking.</title>
        <authorList>
            <person name="Lamendella R."/>
        </authorList>
    </citation>
    <scope>NUCLEOTIDE SEQUENCE [LARGE SCALE GENOMIC DNA]</scope>
    <source>
        <strain evidence="3 4">175.2</strain>
    </source>
</reference>
<dbReference type="Gene3D" id="3.40.50.1860">
    <property type="match status" value="2"/>
</dbReference>
<protein>
    <submittedName>
        <fullName evidence="3">Aspartate racemase</fullName>
    </submittedName>
</protein>
<proteinExistence type="inferred from homology"/>
<dbReference type="GO" id="GO:0047661">
    <property type="term" value="F:amino-acid racemase activity"/>
    <property type="evidence" value="ECO:0007669"/>
    <property type="project" value="InterPro"/>
</dbReference>
<keyword evidence="2" id="KW-0413">Isomerase</keyword>